<feature type="non-terminal residue" evidence="1">
    <location>
        <position position="204"/>
    </location>
</feature>
<sequence>EITFHARFHKYWHHEGVLGEGGDGIVHLYQQGKRQGMFIAVKLPRYYSARKDLAQEIKNMRTIGQHKHILDLCHATEDWYPHGPALFLPVCELGNLVDYRESWCAKQGWEGKPERVSEITMWKLFRDMVLALNYLHHELGTRYVHNDFKPQNILAVKPPDHIEGQALPEEPIFKLSDFARLTPWPTPKGQHPQGFDGTPEYAPP</sequence>
<feature type="non-terminal residue" evidence="1">
    <location>
        <position position="1"/>
    </location>
</feature>
<reference evidence="1" key="1">
    <citation type="journal article" date="2020" name="Stud. Mycol.">
        <title>101 Dothideomycetes genomes: a test case for predicting lifestyles and emergence of pathogens.</title>
        <authorList>
            <person name="Haridas S."/>
            <person name="Albert R."/>
            <person name="Binder M."/>
            <person name="Bloem J."/>
            <person name="Labutti K."/>
            <person name="Salamov A."/>
            <person name="Andreopoulos B."/>
            <person name="Baker S."/>
            <person name="Barry K."/>
            <person name="Bills G."/>
            <person name="Bluhm B."/>
            <person name="Cannon C."/>
            <person name="Castanera R."/>
            <person name="Culley D."/>
            <person name="Daum C."/>
            <person name="Ezra D."/>
            <person name="Gonzalez J."/>
            <person name="Henrissat B."/>
            <person name="Kuo A."/>
            <person name="Liang C."/>
            <person name="Lipzen A."/>
            <person name="Lutzoni F."/>
            <person name="Magnuson J."/>
            <person name="Mondo S."/>
            <person name="Nolan M."/>
            <person name="Ohm R."/>
            <person name="Pangilinan J."/>
            <person name="Park H.-J."/>
            <person name="Ramirez L."/>
            <person name="Alfaro M."/>
            <person name="Sun H."/>
            <person name="Tritt A."/>
            <person name="Yoshinaga Y."/>
            <person name="Zwiers L.-H."/>
            <person name="Turgeon B."/>
            <person name="Goodwin S."/>
            <person name="Spatafora J."/>
            <person name="Crous P."/>
            <person name="Grigoriev I."/>
        </authorList>
    </citation>
    <scope>NUCLEOTIDE SEQUENCE</scope>
    <source>
        <strain evidence="1">CBS 525.71</strain>
    </source>
</reference>
<protein>
    <submittedName>
        <fullName evidence="1">Kinase-like protein</fullName>
    </submittedName>
</protein>
<evidence type="ECO:0000313" key="1">
    <source>
        <dbReference type="EMBL" id="KAF2622663.1"/>
    </source>
</evidence>
<keyword evidence="2" id="KW-1185">Reference proteome</keyword>
<organism evidence="1 2">
    <name type="scientific">Macroventuria anomochaeta</name>
    <dbReference type="NCBI Taxonomy" id="301207"/>
    <lineage>
        <taxon>Eukaryota</taxon>
        <taxon>Fungi</taxon>
        <taxon>Dikarya</taxon>
        <taxon>Ascomycota</taxon>
        <taxon>Pezizomycotina</taxon>
        <taxon>Dothideomycetes</taxon>
        <taxon>Pleosporomycetidae</taxon>
        <taxon>Pleosporales</taxon>
        <taxon>Pleosporineae</taxon>
        <taxon>Didymellaceae</taxon>
        <taxon>Macroventuria</taxon>
    </lineage>
</organism>
<evidence type="ECO:0000313" key="2">
    <source>
        <dbReference type="Proteomes" id="UP000799754"/>
    </source>
</evidence>
<comment type="caution">
    <text evidence="1">The sequence shown here is derived from an EMBL/GenBank/DDBJ whole genome shotgun (WGS) entry which is preliminary data.</text>
</comment>
<gene>
    <name evidence="1" type="ORF">BU25DRAFT_296715</name>
</gene>
<proteinExistence type="predicted"/>
<accession>A0ACB6RLP6</accession>
<dbReference type="Proteomes" id="UP000799754">
    <property type="component" value="Unassembled WGS sequence"/>
</dbReference>
<dbReference type="EMBL" id="MU006743">
    <property type="protein sequence ID" value="KAF2622663.1"/>
    <property type="molecule type" value="Genomic_DNA"/>
</dbReference>
<name>A0ACB6RLP6_9PLEO</name>